<keyword evidence="2" id="KW-1133">Transmembrane helix</keyword>
<sequence>MTAQSLAFPQPMSQQITTLLSPVKRRLRWRNIHSRTAIGAAVSGALCLLLGFLRITIDWPETTAPQTAGLFAIVFCSGILLGAVWGIVERLGWKLAAAEVDQHYGWKDRTTTALQLSGNTSAPLARLQVADAVNHLQTVNSVEVVPLQMPRAILWAAGCAVVAIGTVLLPNANQPLKAAVTVRSASVKEAATEIRDRIDEIDQLAEESGLQPLKDLVVRLKRDLTKLDQPDAEVRESLKTMSAMQQKMQSMMSELNIEAMDASLADVADALDTASAFKPAANSLKQQALAKAADALQNVDAENIDRTESRPTAEKLSDAALSAKEKGLKKLSESLDELAESVKAGDAAKTAEASEKLATKIKTHDLAKSMNQMLKRKSDQLAAAKTKFAANSNSEGNGAAADATGLNLVKGKSDSQSGAASRKAGAKAAGNIDGEKTRLDGQKQMARLTGQLTEAGDSDKETIAGEASEQQAQRLAQEAFTKYQKMSEAVLEHESIPPGHRQTIRKYFELIRPEPGADESAR</sequence>
<dbReference type="OrthoDB" id="265967at2"/>
<gene>
    <name evidence="3" type="ORF">Fuma_03231</name>
</gene>
<evidence type="ECO:0000313" key="3">
    <source>
        <dbReference type="EMBL" id="APZ93613.1"/>
    </source>
</evidence>
<dbReference type="EMBL" id="CP017641">
    <property type="protein sequence ID" value="APZ93613.1"/>
    <property type="molecule type" value="Genomic_DNA"/>
</dbReference>
<dbReference type="AlphaFoldDB" id="A0A1P8WHV5"/>
<keyword evidence="4" id="KW-1185">Reference proteome</keyword>
<feature type="transmembrane region" description="Helical" evidence="2">
    <location>
        <begin position="36"/>
        <end position="57"/>
    </location>
</feature>
<organism evidence="3 4">
    <name type="scientific">Fuerstiella marisgermanici</name>
    <dbReference type="NCBI Taxonomy" id="1891926"/>
    <lineage>
        <taxon>Bacteria</taxon>
        <taxon>Pseudomonadati</taxon>
        <taxon>Planctomycetota</taxon>
        <taxon>Planctomycetia</taxon>
        <taxon>Planctomycetales</taxon>
        <taxon>Planctomycetaceae</taxon>
        <taxon>Fuerstiella</taxon>
    </lineage>
</organism>
<dbReference type="RefSeq" id="WP_077025053.1">
    <property type="nucleotide sequence ID" value="NZ_CP017641.1"/>
</dbReference>
<name>A0A1P8WHV5_9PLAN</name>
<keyword evidence="2" id="KW-0472">Membrane</keyword>
<dbReference type="KEGG" id="fmr:Fuma_03231"/>
<feature type="compositionally biased region" description="Low complexity" evidence="1">
    <location>
        <begin position="417"/>
        <end position="430"/>
    </location>
</feature>
<feature type="region of interest" description="Disordered" evidence="1">
    <location>
        <begin position="410"/>
        <end position="442"/>
    </location>
</feature>
<reference evidence="3 4" key="1">
    <citation type="journal article" date="2016" name="Front. Microbiol.">
        <title>Fuerstia marisgermanicae gen. nov., sp. nov., an Unusual Member of the Phylum Planctomycetes from the German Wadden Sea.</title>
        <authorList>
            <person name="Kohn T."/>
            <person name="Heuer A."/>
            <person name="Jogler M."/>
            <person name="Vollmers J."/>
            <person name="Boedeker C."/>
            <person name="Bunk B."/>
            <person name="Rast P."/>
            <person name="Borchert D."/>
            <person name="Glockner I."/>
            <person name="Freese H.M."/>
            <person name="Klenk H.P."/>
            <person name="Overmann J."/>
            <person name="Kaster A.K."/>
            <person name="Rohde M."/>
            <person name="Wiegand S."/>
            <person name="Jogler C."/>
        </authorList>
    </citation>
    <scope>NUCLEOTIDE SEQUENCE [LARGE SCALE GENOMIC DNA]</scope>
    <source>
        <strain evidence="3 4">NH11</strain>
    </source>
</reference>
<protein>
    <submittedName>
        <fullName evidence="3">Uncharacterized protein</fullName>
    </submittedName>
</protein>
<accession>A0A1P8WHV5</accession>
<evidence type="ECO:0000313" key="4">
    <source>
        <dbReference type="Proteomes" id="UP000187735"/>
    </source>
</evidence>
<feature type="transmembrane region" description="Helical" evidence="2">
    <location>
        <begin position="69"/>
        <end position="88"/>
    </location>
</feature>
<keyword evidence="2" id="KW-0812">Transmembrane</keyword>
<dbReference type="STRING" id="1891926.Fuma_03231"/>
<evidence type="ECO:0000256" key="2">
    <source>
        <dbReference type="SAM" id="Phobius"/>
    </source>
</evidence>
<evidence type="ECO:0000256" key="1">
    <source>
        <dbReference type="SAM" id="MobiDB-lite"/>
    </source>
</evidence>
<feature type="transmembrane region" description="Helical" evidence="2">
    <location>
        <begin position="152"/>
        <end position="169"/>
    </location>
</feature>
<proteinExistence type="predicted"/>
<dbReference type="Proteomes" id="UP000187735">
    <property type="component" value="Chromosome"/>
</dbReference>